<dbReference type="GO" id="GO:0008643">
    <property type="term" value="P:carbohydrate transport"/>
    <property type="evidence" value="ECO:0007669"/>
    <property type="project" value="InterPro"/>
</dbReference>
<dbReference type="EMBL" id="CP018191">
    <property type="protein sequence ID" value="APH55677.1"/>
    <property type="molecule type" value="Genomic_DNA"/>
</dbReference>
<accession>A0AAC9KC06</accession>
<protein>
    <submittedName>
        <fullName evidence="3">Porin</fullName>
    </submittedName>
</protein>
<feature type="chain" id="PRO_5041765974" evidence="2">
    <location>
        <begin position="33"/>
        <end position="481"/>
    </location>
</feature>
<dbReference type="PANTHER" id="PTHR37944:SF1">
    <property type="entry name" value="PORIN B"/>
    <property type="match status" value="1"/>
</dbReference>
<proteinExistence type="inferred from homology"/>
<dbReference type="AlphaFoldDB" id="A0AAC9KC06"/>
<dbReference type="InterPro" id="IPR052932">
    <property type="entry name" value="OprB_Porin"/>
</dbReference>
<dbReference type="Pfam" id="PF04966">
    <property type="entry name" value="OprB"/>
    <property type="match status" value="1"/>
</dbReference>
<gene>
    <name evidence="3" type="ORF">GbCGDNIH9_2348</name>
</gene>
<dbReference type="GO" id="GO:0016020">
    <property type="term" value="C:membrane"/>
    <property type="evidence" value="ECO:0007669"/>
    <property type="project" value="InterPro"/>
</dbReference>
<dbReference type="Proteomes" id="UP000182373">
    <property type="component" value="Chromosome"/>
</dbReference>
<reference evidence="4" key="1">
    <citation type="submission" date="2016-11" db="EMBL/GenBank/DDBJ databases">
        <title>Comparative genomic and phenotypic analysis of Granulibacter bethesdensis clinical isolates from patients with chronic granulomatous disease.</title>
        <authorList>
            <person name="Zarember K.A."/>
            <person name="Porcella S.F."/>
            <person name="Chu J."/>
            <person name="Ding L."/>
            <person name="Dahlstrom E."/>
            <person name="Barbian K."/>
            <person name="Martens C."/>
            <person name="Sykora L."/>
            <person name="Kramer S."/>
            <person name="Pettinato A.M."/>
            <person name="Hong H."/>
            <person name="Wald G."/>
            <person name="Berg L.J."/>
            <person name="Rogge L.S."/>
            <person name="Greenberg D.E."/>
            <person name="Falcone E.L."/>
            <person name="Neves J.F."/>
            <person name="Simoes M.J."/>
            <person name="Casal M."/>
            <person name="Rodriguez-Lopez F.C."/>
            <person name="Zelazny A."/>
            <person name="Gallin J.I."/>
            <person name="Holland S.M."/>
        </authorList>
    </citation>
    <scope>NUCLEOTIDE SEQUENCE [LARGE SCALE GENOMIC DNA]</scope>
    <source>
        <strain evidence="4">NIH9.1</strain>
    </source>
</reference>
<keyword evidence="2" id="KW-0732">Signal</keyword>
<evidence type="ECO:0000256" key="1">
    <source>
        <dbReference type="ARBA" id="ARBA00008769"/>
    </source>
</evidence>
<feature type="signal peptide" evidence="2">
    <location>
        <begin position="1"/>
        <end position="32"/>
    </location>
</feature>
<dbReference type="InterPro" id="IPR007049">
    <property type="entry name" value="Carb-sel_porin_OprB"/>
</dbReference>
<dbReference type="PANTHER" id="PTHR37944">
    <property type="entry name" value="PORIN B"/>
    <property type="match status" value="1"/>
</dbReference>
<dbReference type="InterPro" id="IPR038673">
    <property type="entry name" value="OprB_sf"/>
</dbReference>
<organism evidence="3 4">
    <name type="scientific">Granulibacter bethesdensis</name>
    <dbReference type="NCBI Taxonomy" id="364410"/>
    <lineage>
        <taxon>Bacteria</taxon>
        <taxon>Pseudomonadati</taxon>
        <taxon>Pseudomonadota</taxon>
        <taxon>Alphaproteobacteria</taxon>
        <taxon>Acetobacterales</taxon>
        <taxon>Acetobacteraceae</taxon>
        <taxon>Granulibacter</taxon>
    </lineage>
</organism>
<evidence type="ECO:0000256" key="2">
    <source>
        <dbReference type="RuleBase" id="RU363072"/>
    </source>
</evidence>
<dbReference type="GO" id="GO:0015288">
    <property type="term" value="F:porin activity"/>
    <property type="evidence" value="ECO:0007669"/>
    <property type="project" value="InterPro"/>
</dbReference>
<name>A0AAC9KC06_9PROT</name>
<sequence length="481" mass="52174">MMAMGRQTGRRAAVTAMVMINMVLAGGSIAHAQTSGVLRKPDAEGNFNPRVVEGLTKPRLTPEEKKEEILAPFSRRLRASGLKLHGTFLDFMEANPSAGTYTGNTANSGYLIVGADADLEKILGIKGGTFHFEETIFTLRSNVLISGEIGDNSIGYPPPYNLRPNQLSLLTYEQHLLDDKLVIEAGRTHPNRYFAAPNCQVINSCYQDVLYINAGYISPQYSMWGGRVSYAFSPGWYVEAGSFATNPNANSRSGWDWGLETPKGALTMVEIGEKTDFSNSAYPGSYSLTAFYNNADHNSFKTASGQPKAYFPGDPLRQTHGTQGLVLNTQQTVWRADGGKVKTMTPTALVLYSGLGLGLDATAPIQSDLYVGATLQAPFQSRPNDRFGVKIKWERMTGALANYLAQANAVAGGTGGDFSRDKAIFELNAHIQLYSAVAFEPVFDYIVNPNSYYTPTAAKRPQDGVFVGGTFILPFGAMLGL</sequence>
<evidence type="ECO:0000313" key="3">
    <source>
        <dbReference type="EMBL" id="APH55677.1"/>
    </source>
</evidence>
<dbReference type="Gene3D" id="2.40.160.180">
    <property type="entry name" value="Carbohydrate-selective porin OprB"/>
    <property type="match status" value="1"/>
</dbReference>
<comment type="similarity">
    <text evidence="1 2">Belongs to the OprB family.</text>
</comment>
<evidence type="ECO:0000313" key="4">
    <source>
        <dbReference type="Proteomes" id="UP000182373"/>
    </source>
</evidence>